<dbReference type="GO" id="GO:0003700">
    <property type="term" value="F:DNA-binding transcription factor activity"/>
    <property type="evidence" value="ECO:0007669"/>
    <property type="project" value="TreeGrafter"/>
</dbReference>
<sequence>MDIMTRNLMKDKVFVVRKKVQAEVERVMEGAMEQVLECLQLSIKTVMKEKKKEMKRLTKSAMREMELLAMEPMIEQVKKQEIEPAMEPPMETVKKQEMKRAKKKRDLESTFSTQDAPAERNVNQSWIKCKKFRLGARVLQNTSYIGQVRIKEAITEAFAVRDYCSKRAKKHDLPSLKDEVWHLKNVKKGVGHFNEMYTQDAKKLREVLKDCTDQDWKEIVKDASRVVDDESPVLHQELVYAYSPCTITASSSGKEVHNPWAFYT</sequence>
<feature type="domain" description="Calmodulin binding protein-like N-terminal" evidence="1">
    <location>
        <begin position="121"/>
        <end position="162"/>
    </location>
</feature>
<dbReference type="Pfam" id="PF07887">
    <property type="entry name" value="Calmodulin_bind"/>
    <property type="match status" value="1"/>
</dbReference>
<keyword evidence="3" id="KW-1185">Reference proteome</keyword>
<dbReference type="PANTHER" id="PTHR31713:SF43">
    <property type="entry name" value="CALMODULIN-BINDING PROTEIN 60 G"/>
    <property type="match status" value="1"/>
</dbReference>
<proteinExistence type="predicted"/>
<reference evidence="2" key="1">
    <citation type="journal article" date="2023" name="Plant J.">
        <title>Genome sequences and population genomics provide insights into the demographic history, inbreeding, and mutation load of two 'living fossil' tree species of Dipteronia.</title>
        <authorList>
            <person name="Feng Y."/>
            <person name="Comes H.P."/>
            <person name="Chen J."/>
            <person name="Zhu S."/>
            <person name="Lu R."/>
            <person name="Zhang X."/>
            <person name="Li P."/>
            <person name="Qiu J."/>
            <person name="Olsen K.M."/>
            <person name="Qiu Y."/>
        </authorList>
    </citation>
    <scope>NUCLEOTIDE SEQUENCE</scope>
    <source>
        <strain evidence="2">KIB01</strain>
    </source>
</reference>
<dbReference type="GO" id="GO:0043565">
    <property type="term" value="F:sequence-specific DNA binding"/>
    <property type="evidence" value="ECO:0007669"/>
    <property type="project" value="TreeGrafter"/>
</dbReference>
<evidence type="ECO:0000313" key="3">
    <source>
        <dbReference type="Proteomes" id="UP001280121"/>
    </source>
</evidence>
<dbReference type="EMBL" id="JANJYI010000008">
    <property type="protein sequence ID" value="KAK2638153.1"/>
    <property type="molecule type" value="Genomic_DNA"/>
</dbReference>
<dbReference type="GO" id="GO:0005516">
    <property type="term" value="F:calmodulin binding"/>
    <property type="evidence" value="ECO:0007669"/>
    <property type="project" value="InterPro"/>
</dbReference>
<evidence type="ECO:0000313" key="2">
    <source>
        <dbReference type="EMBL" id="KAK2638153.1"/>
    </source>
</evidence>
<dbReference type="InterPro" id="IPR046831">
    <property type="entry name" value="Calmodulin_bind_N"/>
</dbReference>
<dbReference type="PANTHER" id="PTHR31713">
    <property type="entry name" value="OS02G0177800 PROTEIN"/>
    <property type="match status" value="1"/>
</dbReference>
<dbReference type="AlphaFoldDB" id="A0AAD9TM36"/>
<dbReference type="GO" id="GO:0005634">
    <property type="term" value="C:nucleus"/>
    <property type="evidence" value="ECO:0007669"/>
    <property type="project" value="TreeGrafter"/>
</dbReference>
<accession>A0AAD9TM36</accession>
<name>A0AAD9TM36_9ROSI</name>
<dbReference type="InterPro" id="IPR012416">
    <property type="entry name" value="CBP60"/>
</dbReference>
<organism evidence="2 3">
    <name type="scientific">Dipteronia dyeriana</name>
    <dbReference type="NCBI Taxonomy" id="168575"/>
    <lineage>
        <taxon>Eukaryota</taxon>
        <taxon>Viridiplantae</taxon>
        <taxon>Streptophyta</taxon>
        <taxon>Embryophyta</taxon>
        <taxon>Tracheophyta</taxon>
        <taxon>Spermatophyta</taxon>
        <taxon>Magnoliopsida</taxon>
        <taxon>eudicotyledons</taxon>
        <taxon>Gunneridae</taxon>
        <taxon>Pentapetalae</taxon>
        <taxon>rosids</taxon>
        <taxon>malvids</taxon>
        <taxon>Sapindales</taxon>
        <taxon>Sapindaceae</taxon>
        <taxon>Hippocastanoideae</taxon>
        <taxon>Acereae</taxon>
        <taxon>Dipteronia</taxon>
    </lineage>
</organism>
<evidence type="ECO:0000259" key="1">
    <source>
        <dbReference type="Pfam" id="PF07887"/>
    </source>
</evidence>
<dbReference type="Proteomes" id="UP001280121">
    <property type="component" value="Unassembled WGS sequence"/>
</dbReference>
<gene>
    <name evidence="2" type="ORF">Ddye_025948</name>
</gene>
<comment type="caution">
    <text evidence="2">The sequence shown here is derived from an EMBL/GenBank/DDBJ whole genome shotgun (WGS) entry which is preliminary data.</text>
</comment>
<protein>
    <recommendedName>
        <fullName evidence="1">Calmodulin binding protein-like N-terminal domain-containing protein</fullName>
    </recommendedName>
</protein>
<dbReference type="GO" id="GO:0080142">
    <property type="term" value="P:regulation of salicylic acid biosynthetic process"/>
    <property type="evidence" value="ECO:0007669"/>
    <property type="project" value="TreeGrafter"/>
</dbReference>